<gene>
    <name evidence="1" type="ORF">VO64_2237</name>
</gene>
<dbReference type="KEGG" id="pfb:VO64_2237"/>
<sequence length="128" mass="14306">MLRGLYEDGMRAGQVSDDSGEIICDFIELQEKYRLMTNRELPPKGELEALIHTAKRWGIVRRLKAGDTHLSGLHIEAEDGGIAIRPAIRIILGESALQQLALWSAKDRDAELPRDVSNTEQLSQEDIA</sequence>
<reference evidence="1 2" key="1">
    <citation type="journal article" date="2015" name="Genome Announc.">
        <title>Complete Genome Sequence of Biocontrol Strain Pseudomonas fluorescens LBUM223.</title>
        <authorList>
            <person name="Roquigny R."/>
            <person name="Arseneault T."/>
            <person name="Gadkar V.J."/>
            <person name="Novinscak A."/>
            <person name="Joly D.L."/>
            <person name="Filion M."/>
        </authorList>
    </citation>
    <scope>NUCLEOTIDE SEQUENCE [LARGE SCALE GENOMIC DNA]</scope>
    <source>
        <strain evidence="1 2">LBUM223</strain>
    </source>
</reference>
<evidence type="ECO:0000313" key="2">
    <source>
        <dbReference type="Proteomes" id="UP000033099"/>
    </source>
</evidence>
<dbReference type="AlphaFoldDB" id="A0AAU8TJU0"/>
<dbReference type="Proteomes" id="UP000033099">
    <property type="component" value="Chromosome"/>
</dbReference>
<proteinExistence type="predicted"/>
<protein>
    <submittedName>
        <fullName evidence="1">Uncharacterized protein</fullName>
    </submittedName>
</protein>
<evidence type="ECO:0000313" key="1">
    <source>
        <dbReference type="EMBL" id="AKA82783.1"/>
    </source>
</evidence>
<dbReference type="EMBL" id="CP011117">
    <property type="protein sequence ID" value="AKA82783.1"/>
    <property type="molecule type" value="Genomic_DNA"/>
</dbReference>
<name>A0AAU8TJU0_9PSED</name>
<accession>A0AAU8TJU0</accession>
<organism evidence="1 2">
    <name type="scientific">Pseudomonas synxantha</name>
    <dbReference type="NCBI Taxonomy" id="47883"/>
    <lineage>
        <taxon>Bacteria</taxon>
        <taxon>Pseudomonadati</taxon>
        <taxon>Pseudomonadota</taxon>
        <taxon>Gammaproteobacteria</taxon>
        <taxon>Pseudomonadales</taxon>
        <taxon>Pseudomonadaceae</taxon>
        <taxon>Pseudomonas</taxon>
    </lineage>
</organism>